<dbReference type="Proteomes" id="UP000724964">
    <property type="component" value="Unassembled WGS sequence"/>
</dbReference>
<dbReference type="Pfam" id="PF00892">
    <property type="entry name" value="EamA"/>
    <property type="match status" value="1"/>
</dbReference>
<evidence type="ECO:0000313" key="4">
    <source>
        <dbReference type="EMBL" id="MBN4059506.1"/>
    </source>
</evidence>
<reference evidence="4" key="1">
    <citation type="submission" date="2021-02" db="EMBL/GenBank/DDBJ databases">
        <title>Activity-based single-cell genomes from oceanic crustal fluid captures similar information to metagenomic and metatranscriptomic surveys with orders of magnitude less sampling.</title>
        <authorList>
            <person name="D'Angelo T.S."/>
            <person name="Orcutt B.N."/>
        </authorList>
    </citation>
    <scope>NUCLEOTIDE SEQUENCE [LARGE SCALE GENOMIC DNA]</scope>
    <source>
        <strain evidence="4">AH-315-J10</strain>
    </source>
</reference>
<dbReference type="InterPro" id="IPR037185">
    <property type="entry name" value="EmrE-like"/>
</dbReference>
<gene>
    <name evidence="4" type="ORF">JYT35_00130</name>
</gene>
<keyword evidence="2" id="KW-0472">Membrane</keyword>
<feature type="transmembrane region" description="Helical" evidence="2">
    <location>
        <begin position="6"/>
        <end position="26"/>
    </location>
</feature>
<protein>
    <submittedName>
        <fullName evidence="4">DMT family transporter</fullName>
    </submittedName>
</protein>
<feature type="transmembrane region" description="Helical" evidence="2">
    <location>
        <begin position="270"/>
        <end position="286"/>
    </location>
</feature>
<evidence type="ECO:0000256" key="1">
    <source>
        <dbReference type="ARBA" id="ARBA00007362"/>
    </source>
</evidence>
<keyword evidence="5" id="KW-1185">Reference proteome</keyword>
<organism evidence="4 5">
    <name type="scientific">Acidimicrobium ferrooxidans</name>
    <dbReference type="NCBI Taxonomy" id="53635"/>
    <lineage>
        <taxon>Bacteria</taxon>
        <taxon>Bacillati</taxon>
        <taxon>Actinomycetota</taxon>
        <taxon>Acidimicrobiia</taxon>
        <taxon>Acidimicrobiales</taxon>
        <taxon>Acidimicrobiaceae</taxon>
        <taxon>Acidimicrobium</taxon>
    </lineage>
</organism>
<feature type="transmembrane region" description="Helical" evidence="2">
    <location>
        <begin position="147"/>
        <end position="165"/>
    </location>
</feature>
<evidence type="ECO:0000313" key="5">
    <source>
        <dbReference type="Proteomes" id="UP000724964"/>
    </source>
</evidence>
<dbReference type="PANTHER" id="PTHR22911">
    <property type="entry name" value="ACYL-MALONYL CONDENSING ENZYME-RELATED"/>
    <property type="match status" value="1"/>
</dbReference>
<dbReference type="EMBL" id="JAFIUH010000001">
    <property type="protein sequence ID" value="MBN4059506.1"/>
    <property type="molecule type" value="Genomic_DNA"/>
</dbReference>
<evidence type="ECO:0000259" key="3">
    <source>
        <dbReference type="Pfam" id="PF00892"/>
    </source>
</evidence>
<dbReference type="SUPFAM" id="SSF103481">
    <property type="entry name" value="Multidrug resistance efflux transporter EmrE"/>
    <property type="match status" value="1"/>
</dbReference>
<dbReference type="InterPro" id="IPR000620">
    <property type="entry name" value="EamA_dom"/>
</dbReference>
<keyword evidence="2" id="KW-1133">Transmembrane helix</keyword>
<name>A0ABS3ARP1_9ACTN</name>
<feature type="transmembrane region" description="Helical" evidence="2">
    <location>
        <begin position="38"/>
        <end position="59"/>
    </location>
</feature>
<feature type="transmembrane region" description="Helical" evidence="2">
    <location>
        <begin position="96"/>
        <end position="114"/>
    </location>
</feature>
<feature type="transmembrane region" description="Helical" evidence="2">
    <location>
        <begin position="205"/>
        <end position="232"/>
    </location>
</feature>
<feature type="domain" description="EamA" evidence="3">
    <location>
        <begin position="4"/>
        <end position="137"/>
    </location>
</feature>
<keyword evidence="2" id="KW-0812">Transmembrane</keyword>
<proteinExistence type="inferred from homology"/>
<dbReference type="PANTHER" id="PTHR22911:SF137">
    <property type="entry name" value="SOLUTE CARRIER FAMILY 35 MEMBER G2-RELATED"/>
    <property type="match status" value="1"/>
</dbReference>
<feature type="transmembrane region" description="Helical" evidence="2">
    <location>
        <begin position="177"/>
        <end position="198"/>
    </location>
</feature>
<comment type="caution">
    <text evidence="4">The sequence shown here is derived from an EMBL/GenBank/DDBJ whole genome shotgun (WGS) entry which is preliminary data.</text>
</comment>
<evidence type="ECO:0000256" key="2">
    <source>
        <dbReference type="SAM" id="Phobius"/>
    </source>
</evidence>
<accession>A0ABS3ARP1</accession>
<feature type="transmembrane region" description="Helical" evidence="2">
    <location>
        <begin position="244"/>
        <end position="263"/>
    </location>
</feature>
<feature type="transmembrane region" description="Helical" evidence="2">
    <location>
        <begin position="65"/>
        <end position="84"/>
    </location>
</feature>
<feature type="transmembrane region" description="Helical" evidence="2">
    <location>
        <begin position="120"/>
        <end position="138"/>
    </location>
</feature>
<sequence length="287" mass="28960">MDVAVALALIAGVAWAVNIVIVRWALDRTDGPPLAGAFVGVAVAAVVTTVVAVVAGGSGPTGENIWQFALTGAIAPGASQGLFVSSIESIGPARSSVLVSTNPVWSVALAIFFLDEGWRVPVLLGTALVVVGGVLISWEPGLGFRHIGVVLALIVAVTFGVRDVVASQFTNNTDLSVWWAASIVLTSASLVVAAIGLVRHRQAFGAAVIGATPSFVWSGVAIAIALTTLFGAFDRSRVGVVAPLSNAAQSVAVVVLGAAVFGAKERTPRILAALVLVIAGGALITAT</sequence>
<comment type="similarity">
    <text evidence="1">Belongs to the EamA transporter family.</text>
</comment>